<keyword evidence="3 20" id="KW-0812">Transmembrane</keyword>
<dbReference type="GO" id="GO:0045582">
    <property type="term" value="P:positive regulation of T cell differentiation"/>
    <property type="evidence" value="ECO:0007669"/>
    <property type="project" value="InterPro"/>
</dbReference>
<dbReference type="Gene3D" id="2.10.50.10">
    <property type="entry name" value="Tumor Necrosis Factor Receptor, subunit A, domain 2"/>
    <property type="match status" value="1"/>
</dbReference>
<protein>
    <recommendedName>
        <fullName evidence="14">CD27 antigen</fullName>
    </recommendedName>
    <alternativeName>
        <fullName evidence="17">CD27L receptor</fullName>
    </alternativeName>
    <alternativeName>
        <fullName evidence="15">T-cell activation antigen CD27</fullName>
    </alternativeName>
    <alternativeName>
        <fullName evidence="16">Tumor necrosis factor receptor superfamily member 7</fullName>
    </alternativeName>
</protein>
<comment type="function">
    <text evidence="12">Costimulatory immune-checkpoint receptor expressed at the surface of T-cells, NK-cells and B-cells which binds to and is activated by its ligand CD70/CD27L expressed by B-cells. The CD70-CD27 signaling pathway mediates antigen-specific T-cell activation and expansion which in turn provides immune surveillance of B-cells. Mechanistically, CD70 ligation activates the TRAF2-PTPN6 axis that subsequently inhibits LCK phosphorylation to promote phenotypic and transcriptional adaptations of T-cell memory. In addition, activation by CD70 on early progenitor cells provides a negative feedback signal to leukocyte differentiation during immune activation and thus modulates hematopoiesis. Negatively regulates the function of Th2 lymphocytes in the adipose tissue.</text>
</comment>
<evidence type="ECO:0000313" key="23">
    <source>
        <dbReference type="EMBL" id="EHB18603.1"/>
    </source>
</evidence>
<dbReference type="GO" id="GO:0160162">
    <property type="term" value="P:CD27 signaling pathway"/>
    <property type="evidence" value="ECO:0007669"/>
    <property type="project" value="UniProtKB-ARBA"/>
</dbReference>
<evidence type="ECO:0000256" key="5">
    <source>
        <dbReference type="ARBA" id="ARBA00022729"/>
    </source>
</evidence>
<evidence type="ECO:0000256" key="17">
    <source>
        <dbReference type="ARBA" id="ARBA00081747"/>
    </source>
</evidence>
<dbReference type="GO" id="GO:0045579">
    <property type="term" value="P:positive regulation of B cell differentiation"/>
    <property type="evidence" value="ECO:0007669"/>
    <property type="project" value="InterPro"/>
</dbReference>
<keyword evidence="11" id="KW-0325">Glycoprotein</keyword>
<dbReference type="InterPro" id="IPR001368">
    <property type="entry name" value="TNFR/NGFR_Cys_rich_reg"/>
</dbReference>
<feature type="repeat" description="TNFR-Cys" evidence="18">
    <location>
        <begin position="64"/>
        <end position="104"/>
    </location>
</feature>
<keyword evidence="10" id="KW-0675">Receptor</keyword>
<dbReference type="InterPro" id="IPR053126">
    <property type="entry name" value="CD27_receptor"/>
</dbReference>
<dbReference type="InterPro" id="IPR022328">
    <property type="entry name" value="TNFR_7"/>
</dbReference>
<evidence type="ECO:0000256" key="9">
    <source>
        <dbReference type="ARBA" id="ARBA00023157"/>
    </source>
</evidence>
<dbReference type="PROSITE" id="PS50050">
    <property type="entry name" value="TNFR_NGFR_2"/>
    <property type="match status" value="1"/>
</dbReference>
<feature type="domain" description="TNFR-Cys" evidence="22">
    <location>
        <begin position="64"/>
        <end position="104"/>
    </location>
</feature>
<evidence type="ECO:0000256" key="13">
    <source>
        <dbReference type="ARBA" id="ARBA00065929"/>
    </source>
</evidence>
<dbReference type="FunCoup" id="G5CAP2">
    <property type="interactions" value="269"/>
</dbReference>
<dbReference type="InParanoid" id="G5CAP2"/>
<sequence length="256" mass="27833">MAWPPPGWLFVLGALAVLSATPAPGSCPERLYRSPERLCCQMCRPGTFLVKDCDQDLAASQCDPCKPGLSFAPDYHSRRHCESCRYCHWGTPTHNCSITANTECACPTGHQCRDSECTECDPLPDPPAPPPVAPGPPRAPSLSPLAEKVLEARTVREVQTPADLKQRPGPGLPTPWPTPKSLCSADCARVVTIFSGMLFVFALGGALFLHQQRECGANRGAEPEEPVEPCPYSCPREEEGHTVPVQEDHWKPEPPC</sequence>
<evidence type="ECO:0000256" key="7">
    <source>
        <dbReference type="ARBA" id="ARBA00022989"/>
    </source>
</evidence>
<comment type="subcellular location">
    <subcellularLocation>
        <location evidence="1">Cell membrane</location>
        <topology evidence="1">Single-pass type I membrane protein</topology>
    </subcellularLocation>
</comment>
<feature type="region of interest" description="Disordered" evidence="19">
    <location>
        <begin position="218"/>
        <end position="256"/>
    </location>
</feature>
<evidence type="ECO:0000256" key="18">
    <source>
        <dbReference type="PROSITE-ProRule" id="PRU00206"/>
    </source>
</evidence>
<keyword evidence="8 20" id="KW-0472">Membrane</keyword>
<feature type="transmembrane region" description="Helical" evidence="20">
    <location>
        <begin position="190"/>
        <end position="209"/>
    </location>
</feature>
<evidence type="ECO:0000256" key="19">
    <source>
        <dbReference type="SAM" id="MobiDB-lite"/>
    </source>
</evidence>
<reference evidence="23 24" key="1">
    <citation type="journal article" date="2011" name="Nature">
        <title>Genome sequencing reveals insights into physiology and longevity of the naked mole rat.</title>
        <authorList>
            <person name="Kim E.B."/>
            <person name="Fang X."/>
            <person name="Fushan A.A."/>
            <person name="Huang Z."/>
            <person name="Lobanov A.V."/>
            <person name="Han L."/>
            <person name="Marino S.M."/>
            <person name="Sun X."/>
            <person name="Turanov A.A."/>
            <person name="Yang P."/>
            <person name="Yim S.H."/>
            <person name="Zhao X."/>
            <person name="Kasaikina M.V."/>
            <person name="Stoletzki N."/>
            <person name="Peng C."/>
            <person name="Polak P."/>
            <person name="Xiong Z."/>
            <person name="Kiezun A."/>
            <person name="Zhu Y."/>
            <person name="Chen Y."/>
            <person name="Kryukov G.V."/>
            <person name="Zhang Q."/>
            <person name="Peshkin L."/>
            <person name="Yang L."/>
            <person name="Bronson R.T."/>
            <person name="Buffenstein R."/>
            <person name="Wang B."/>
            <person name="Han C."/>
            <person name="Li Q."/>
            <person name="Chen L."/>
            <person name="Zhao W."/>
            <person name="Sunyaev S.R."/>
            <person name="Park T.J."/>
            <person name="Zhang G."/>
            <person name="Wang J."/>
            <person name="Gladyshev V.N."/>
        </authorList>
    </citation>
    <scope>NUCLEOTIDE SEQUENCE [LARGE SCALE GENOMIC DNA]</scope>
</reference>
<dbReference type="GO" id="GO:0006915">
    <property type="term" value="P:apoptotic process"/>
    <property type="evidence" value="ECO:0007669"/>
    <property type="project" value="UniProtKB-KW"/>
</dbReference>
<dbReference type="PRINTS" id="PR01960">
    <property type="entry name" value="TNFACTORR7"/>
</dbReference>
<evidence type="ECO:0000256" key="12">
    <source>
        <dbReference type="ARBA" id="ARBA00058746"/>
    </source>
</evidence>
<keyword evidence="4" id="KW-0053">Apoptosis</keyword>
<keyword evidence="6" id="KW-0677">Repeat</keyword>
<name>G5CAP2_HETGA</name>
<dbReference type="PANTHER" id="PTHR47496:SF1">
    <property type="entry name" value="CD27 ANTIGEN"/>
    <property type="match status" value="1"/>
</dbReference>
<evidence type="ECO:0000256" key="21">
    <source>
        <dbReference type="SAM" id="SignalP"/>
    </source>
</evidence>
<evidence type="ECO:0000313" key="24">
    <source>
        <dbReference type="Proteomes" id="UP000006813"/>
    </source>
</evidence>
<comment type="subunit">
    <text evidence="13">Homodimer. Interacts with SIVA1; may play a role in apoptosis through association with SIVA1. Interacts with TRAF2. Interacts ith PTPN6.</text>
</comment>
<evidence type="ECO:0000256" key="4">
    <source>
        <dbReference type="ARBA" id="ARBA00022703"/>
    </source>
</evidence>
<dbReference type="EMBL" id="JH174177">
    <property type="protein sequence ID" value="EHB18603.1"/>
    <property type="molecule type" value="Genomic_DNA"/>
</dbReference>
<feature type="chain" id="PRO_5003475376" description="CD27 antigen" evidence="21">
    <location>
        <begin position="21"/>
        <end position="256"/>
    </location>
</feature>
<evidence type="ECO:0000256" key="14">
    <source>
        <dbReference type="ARBA" id="ARBA00073748"/>
    </source>
</evidence>
<feature type="signal peptide" evidence="21">
    <location>
        <begin position="1"/>
        <end position="20"/>
    </location>
</feature>
<dbReference type="STRING" id="10181.G5CAP2"/>
<dbReference type="SUPFAM" id="SSF57586">
    <property type="entry name" value="TNF receptor-like"/>
    <property type="match status" value="2"/>
</dbReference>
<evidence type="ECO:0000259" key="22">
    <source>
        <dbReference type="PROSITE" id="PS50050"/>
    </source>
</evidence>
<dbReference type="CDD" id="cd13408">
    <property type="entry name" value="TNFRSF7"/>
    <property type="match status" value="1"/>
</dbReference>
<accession>G5CAP2</accession>
<evidence type="ECO:0000256" key="15">
    <source>
        <dbReference type="ARBA" id="ARBA00076047"/>
    </source>
</evidence>
<dbReference type="InterPro" id="IPR034000">
    <property type="entry name" value="TNFRSF7_N"/>
</dbReference>
<dbReference type="SMART" id="SM00208">
    <property type="entry name" value="TNFR"/>
    <property type="match status" value="2"/>
</dbReference>
<evidence type="ECO:0000256" key="3">
    <source>
        <dbReference type="ARBA" id="ARBA00022692"/>
    </source>
</evidence>
<dbReference type="PANTHER" id="PTHR47496">
    <property type="entry name" value="CD27"/>
    <property type="match status" value="1"/>
</dbReference>
<evidence type="ECO:0000256" key="2">
    <source>
        <dbReference type="ARBA" id="ARBA00022475"/>
    </source>
</evidence>
<dbReference type="GO" id="GO:0043066">
    <property type="term" value="P:negative regulation of apoptotic process"/>
    <property type="evidence" value="ECO:0007669"/>
    <property type="project" value="InterPro"/>
</dbReference>
<keyword evidence="2" id="KW-1003">Cell membrane</keyword>
<comment type="caution">
    <text evidence="18">Lacks conserved residue(s) required for the propagation of feature annotation.</text>
</comment>
<evidence type="ECO:0000256" key="20">
    <source>
        <dbReference type="SAM" id="Phobius"/>
    </source>
</evidence>
<evidence type="ECO:0000256" key="1">
    <source>
        <dbReference type="ARBA" id="ARBA00004251"/>
    </source>
</evidence>
<evidence type="ECO:0000256" key="16">
    <source>
        <dbReference type="ARBA" id="ARBA00080386"/>
    </source>
</evidence>
<keyword evidence="5 21" id="KW-0732">Signal</keyword>
<keyword evidence="7 20" id="KW-1133">Transmembrane helix</keyword>
<proteinExistence type="predicted"/>
<feature type="compositionally biased region" description="Basic and acidic residues" evidence="19">
    <location>
        <begin position="235"/>
        <end position="256"/>
    </location>
</feature>
<dbReference type="GO" id="GO:0009897">
    <property type="term" value="C:external side of plasma membrane"/>
    <property type="evidence" value="ECO:0007669"/>
    <property type="project" value="TreeGrafter"/>
</dbReference>
<evidence type="ECO:0000256" key="6">
    <source>
        <dbReference type="ARBA" id="ARBA00022737"/>
    </source>
</evidence>
<dbReference type="FunFam" id="2.10.50.10:FF:000033">
    <property type="entry name" value="CD27 molecule"/>
    <property type="match status" value="1"/>
</dbReference>
<gene>
    <name evidence="23" type="ORF">GW7_12101</name>
</gene>
<evidence type="ECO:0000256" key="8">
    <source>
        <dbReference type="ARBA" id="ARBA00023136"/>
    </source>
</evidence>
<organism evidence="23 24">
    <name type="scientific">Heterocephalus glaber</name>
    <name type="common">Naked mole rat</name>
    <dbReference type="NCBI Taxonomy" id="10181"/>
    <lineage>
        <taxon>Eukaryota</taxon>
        <taxon>Metazoa</taxon>
        <taxon>Chordata</taxon>
        <taxon>Craniata</taxon>
        <taxon>Vertebrata</taxon>
        <taxon>Euteleostomi</taxon>
        <taxon>Mammalia</taxon>
        <taxon>Eutheria</taxon>
        <taxon>Euarchontoglires</taxon>
        <taxon>Glires</taxon>
        <taxon>Rodentia</taxon>
        <taxon>Hystricomorpha</taxon>
        <taxon>Bathyergidae</taxon>
        <taxon>Heterocephalus</taxon>
    </lineage>
</organism>
<evidence type="ECO:0000256" key="10">
    <source>
        <dbReference type="ARBA" id="ARBA00023170"/>
    </source>
</evidence>
<dbReference type="AlphaFoldDB" id="G5CAP2"/>
<dbReference type="Proteomes" id="UP000006813">
    <property type="component" value="Unassembled WGS sequence"/>
</dbReference>
<keyword evidence="9" id="KW-1015">Disulfide bond</keyword>
<evidence type="ECO:0000256" key="11">
    <source>
        <dbReference type="ARBA" id="ARBA00023180"/>
    </source>
</evidence>
<dbReference type="GO" id="GO:0004888">
    <property type="term" value="F:transmembrane signaling receptor activity"/>
    <property type="evidence" value="ECO:0007669"/>
    <property type="project" value="InterPro"/>
</dbReference>